<evidence type="ECO:0000256" key="1">
    <source>
        <dbReference type="SAM" id="MobiDB-lite"/>
    </source>
</evidence>
<gene>
    <name evidence="2" type="ORF">D6858_05660</name>
</gene>
<organism evidence="2 3">
    <name type="scientific">Tsuneonella suprasediminis</name>
    <dbReference type="NCBI Taxonomy" id="2306996"/>
    <lineage>
        <taxon>Bacteria</taxon>
        <taxon>Pseudomonadati</taxon>
        <taxon>Pseudomonadota</taxon>
        <taxon>Alphaproteobacteria</taxon>
        <taxon>Sphingomonadales</taxon>
        <taxon>Erythrobacteraceae</taxon>
        <taxon>Tsuneonella</taxon>
    </lineage>
</organism>
<feature type="region of interest" description="Disordered" evidence="1">
    <location>
        <begin position="1"/>
        <end position="23"/>
    </location>
</feature>
<protein>
    <recommendedName>
        <fullName evidence="4">Bacterial TniB protein</fullName>
    </recommendedName>
</protein>
<dbReference type="InterPro" id="IPR008868">
    <property type="entry name" value="TniB"/>
</dbReference>
<dbReference type="RefSeq" id="WP_120108121.1">
    <property type="nucleotide sequence ID" value="NZ_RAHJ01000017.1"/>
</dbReference>
<keyword evidence="3" id="KW-1185">Reference proteome</keyword>
<proteinExistence type="predicted"/>
<comment type="caution">
    <text evidence="2">The sequence shown here is derived from an EMBL/GenBank/DDBJ whole genome shotgun (WGS) entry which is preliminary data.</text>
</comment>
<evidence type="ECO:0000313" key="3">
    <source>
        <dbReference type="Proteomes" id="UP000284322"/>
    </source>
</evidence>
<dbReference type="EMBL" id="RAHJ01000017">
    <property type="protein sequence ID" value="RJX68508.1"/>
    <property type="molecule type" value="Genomic_DNA"/>
</dbReference>
<reference evidence="2 3" key="1">
    <citation type="submission" date="2018-09" db="EMBL/GenBank/DDBJ databases">
        <title>Altererythrobacter sp.Ery1 and Ery12, the genome sequencing of novel strains in genus Alterythrobacter.</title>
        <authorList>
            <person name="Cheng H."/>
            <person name="Wu Y.-H."/>
            <person name="Fang C."/>
            <person name="Xu X.-W."/>
        </authorList>
    </citation>
    <scope>NUCLEOTIDE SEQUENCE [LARGE SCALE GENOMIC DNA]</scope>
    <source>
        <strain evidence="2 3">Ery12</strain>
    </source>
</reference>
<dbReference type="OrthoDB" id="7349128at2"/>
<dbReference type="InterPro" id="IPR027417">
    <property type="entry name" value="P-loop_NTPase"/>
</dbReference>
<dbReference type="Proteomes" id="UP000284322">
    <property type="component" value="Unassembled WGS sequence"/>
</dbReference>
<name>A0A419R3I4_9SPHN</name>
<sequence>MATKSKNLTFGPEELEPRTGLPGPVVSAENLANMRVRDEVARSIYIQNPNHTPVFKALDMVLSLGVKGVYQTGSSNSAPSYAGKSASGDEFGRIVARRGIYPDDTLPVVRIELEQACTSRRFWSTILNFYGDGFAASKDEDGLRRSAYEAFERHGTRLLIIDEVQHAGYRSKGSSAPTDVIKRFISDAQVGVGLFGNEDAKALLQSNEQLSNRLIEPCDIQPLDVSDAASARRLFNFLARYNEALVEKDLFATSMSLVDERTVECLMAVSRGFLGRVVKLLQVAGRHAFLRGATSIELCDLSHATSKWAVAQKLAKHDPFRFGITWQTPE</sequence>
<dbReference type="AlphaFoldDB" id="A0A419R3I4"/>
<evidence type="ECO:0008006" key="4">
    <source>
        <dbReference type="Google" id="ProtNLM"/>
    </source>
</evidence>
<dbReference type="Pfam" id="PF05621">
    <property type="entry name" value="TniB"/>
    <property type="match status" value="1"/>
</dbReference>
<dbReference type="SUPFAM" id="SSF52540">
    <property type="entry name" value="P-loop containing nucleoside triphosphate hydrolases"/>
    <property type="match status" value="1"/>
</dbReference>
<evidence type="ECO:0000313" key="2">
    <source>
        <dbReference type="EMBL" id="RJX68508.1"/>
    </source>
</evidence>
<accession>A0A419R3I4</accession>